<dbReference type="GeneID" id="17088847"/>
<reference evidence="8" key="1">
    <citation type="journal article" date="2013" name="Science">
        <title>Gene transfer from bacteria and archaea facilitated evolution of an extremophilic eukaryote.</title>
        <authorList>
            <person name="Schonknecht G."/>
            <person name="Chen W.H."/>
            <person name="Ternes C.M."/>
            <person name="Barbier G.G."/>
            <person name="Shrestha R.P."/>
            <person name="Stanke M."/>
            <person name="Brautigam A."/>
            <person name="Baker B.J."/>
            <person name="Banfield J.F."/>
            <person name="Garavito R.M."/>
            <person name="Carr K."/>
            <person name="Wilkerson C."/>
            <person name="Rensing S.A."/>
            <person name="Gagneul D."/>
            <person name="Dickenson N.E."/>
            <person name="Oesterhelt C."/>
            <person name="Lercher M.J."/>
            <person name="Weber A.P."/>
        </authorList>
    </citation>
    <scope>NUCLEOTIDE SEQUENCE [LARGE SCALE GENOMIC DNA]</scope>
    <source>
        <strain evidence="8">074W</strain>
    </source>
</reference>
<evidence type="ECO:0000256" key="4">
    <source>
        <dbReference type="ARBA" id="ARBA00022833"/>
    </source>
</evidence>
<dbReference type="Gene3D" id="2.60.120.1040">
    <property type="entry name" value="ZPR1, A/B domain"/>
    <property type="match status" value="2"/>
</dbReference>
<dbReference type="Proteomes" id="UP000030680">
    <property type="component" value="Unassembled WGS sequence"/>
</dbReference>
<feature type="region of interest" description="Disordered" evidence="5">
    <location>
        <begin position="238"/>
        <end position="257"/>
    </location>
</feature>
<accession>M2Y2A1</accession>
<dbReference type="EMBL" id="KB454502">
    <property type="protein sequence ID" value="EME30093.1"/>
    <property type="molecule type" value="Genomic_DNA"/>
</dbReference>
<dbReference type="Pfam" id="PF22794">
    <property type="entry name" value="jr-ZPR1"/>
    <property type="match status" value="2"/>
</dbReference>
<dbReference type="InterPro" id="IPR042452">
    <property type="entry name" value="ZPR1_Znf1/2"/>
</dbReference>
<evidence type="ECO:0000313" key="7">
    <source>
        <dbReference type="EMBL" id="EME30093.1"/>
    </source>
</evidence>
<protein>
    <submittedName>
        <fullName evidence="7">Zinc finger protein</fullName>
    </submittedName>
</protein>
<evidence type="ECO:0000256" key="3">
    <source>
        <dbReference type="ARBA" id="ARBA00022771"/>
    </source>
</evidence>
<dbReference type="Gene3D" id="3.90.79.10">
    <property type="entry name" value="Nucleoside Triphosphate Pyrophosphohydrolase"/>
    <property type="match status" value="1"/>
</dbReference>
<feature type="region of interest" description="Disordered" evidence="5">
    <location>
        <begin position="1"/>
        <end position="23"/>
    </location>
</feature>
<dbReference type="InterPro" id="IPR015797">
    <property type="entry name" value="NUDIX_hydrolase-like_dom_sf"/>
</dbReference>
<keyword evidence="4" id="KW-0862">Zinc</keyword>
<comment type="similarity">
    <text evidence="1">Belongs to the ZPR1 family.</text>
</comment>
<dbReference type="InterPro" id="IPR056180">
    <property type="entry name" value="ZPR1_jr_dom"/>
</dbReference>
<dbReference type="InterPro" id="IPR004457">
    <property type="entry name" value="Znf_ZPR1"/>
</dbReference>
<dbReference type="Gramene" id="EME30093">
    <property type="protein sequence ID" value="EME30093"/>
    <property type="gene ID" value="Gasu_24760"/>
</dbReference>
<evidence type="ECO:0000256" key="5">
    <source>
        <dbReference type="SAM" id="MobiDB-lite"/>
    </source>
</evidence>
<dbReference type="OrthoDB" id="308464at2759"/>
<proteinExistence type="inferred from homology"/>
<keyword evidence="2" id="KW-0479">Metal-binding</keyword>
<feature type="domain" description="Zinc finger ZPR1-type" evidence="6">
    <location>
        <begin position="268"/>
        <end position="428"/>
    </location>
</feature>
<dbReference type="GO" id="GO:0005634">
    <property type="term" value="C:nucleus"/>
    <property type="evidence" value="ECO:0007669"/>
    <property type="project" value="TreeGrafter"/>
</dbReference>
<sequence length="649" mass="75506">MSLLHHQDDQPLQPSITEQEEEDNIPERWQLSSLCMQCGQQGVTQCLVRDIPFFHRVICMSFDCPHCGNHNNQVTCARDIEPYGIRWTLHMTKEQEDNWSRQVWISDYATIRIPQIELEIPPSKQQREGGRITTVEGIWLQVVEDLRVVSGKEETAQSIESYIEQQLLPLRHEVDFVLELEDPSGSSRIEWRVPEDKKEEPGMIISNIHIWDKSLQMTQYIRSKEENEYLGWISSTYHNNNNNNNEEEEKRNEDSSTIAQDEIVKLSSNCPCCGLLGENRIHCTDIPYFKQVLIIAFTCTHCGYKTNHIQSGLGIEERGRKITLHAQNEDDLSRSVLLSDTCHIMVPELSLQVEGSSFCKWSTVEGIFKDIAENMENQYSFLLGDSMKPEQREKWQSFLQHLNRIANGEEWEFTLILDDPAGNSYIQNICAPEQDPQLEIETFRMRIQFNWRRWMKSTFHTEPYVVDEKVVFQEYFCIYRRKVNFQEQQHSFDIVGHPNSNFSAALVFPFDAKKKTVTLLKEYHPGSNSLLYSFPGGLFDSKKHASIVDTAKAELNEEAHMVANQWYPLTSEQGILQDKYSRNRLHMFLAIDCETIVDYQPRDAEEYMDIVSDVDVHTLPLLIYEGKMALPSSCLVWLGLEQLKKLRFL</sequence>
<feature type="domain" description="Zinc finger ZPR1-type" evidence="6">
    <location>
        <begin position="33"/>
        <end position="191"/>
    </location>
</feature>
<dbReference type="RefSeq" id="XP_005706613.1">
    <property type="nucleotide sequence ID" value="XM_005706556.1"/>
</dbReference>
<dbReference type="InterPro" id="IPR040141">
    <property type="entry name" value="ZPR1"/>
</dbReference>
<evidence type="ECO:0000256" key="2">
    <source>
        <dbReference type="ARBA" id="ARBA00022723"/>
    </source>
</evidence>
<gene>
    <name evidence="7" type="ORF">Gasu_24760</name>
</gene>
<dbReference type="GO" id="GO:0008270">
    <property type="term" value="F:zinc ion binding"/>
    <property type="evidence" value="ECO:0007669"/>
    <property type="project" value="UniProtKB-KW"/>
</dbReference>
<keyword evidence="8" id="KW-1185">Reference proteome</keyword>
<dbReference type="PANTHER" id="PTHR10876">
    <property type="entry name" value="ZINC FINGER PROTEIN ZPR1"/>
    <property type="match status" value="1"/>
</dbReference>
<dbReference type="SUPFAM" id="SSF55811">
    <property type="entry name" value="Nudix"/>
    <property type="match status" value="1"/>
</dbReference>
<dbReference type="AlphaFoldDB" id="M2Y2A1"/>
<dbReference type="KEGG" id="gsl:Gasu_24760"/>
<name>M2Y2A1_GALSU</name>
<dbReference type="SMART" id="SM00709">
    <property type="entry name" value="Zpr1"/>
    <property type="match status" value="2"/>
</dbReference>
<keyword evidence="3" id="KW-0863">Zinc-finger</keyword>
<dbReference type="NCBIfam" id="TIGR00310">
    <property type="entry name" value="ZPR1_znf"/>
    <property type="match status" value="1"/>
</dbReference>
<evidence type="ECO:0000313" key="8">
    <source>
        <dbReference type="Proteomes" id="UP000030680"/>
    </source>
</evidence>
<dbReference type="InterPro" id="IPR042451">
    <property type="entry name" value="ZPR1_A/B_dom"/>
</dbReference>
<organism evidence="7 8">
    <name type="scientific">Galdieria sulphuraria</name>
    <name type="common">Red alga</name>
    <dbReference type="NCBI Taxonomy" id="130081"/>
    <lineage>
        <taxon>Eukaryota</taxon>
        <taxon>Rhodophyta</taxon>
        <taxon>Bangiophyceae</taxon>
        <taxon>Galdieriales</taxon>
        <taxon>Galdieriaceae</taxon>
        <taxon>Galdieria</taxon>
    </lineage>
</organism>
<evidence type="ECO:0000256" key="1">
    <source>
        <dbReference type="ARBA" id="ARBA00008354"/>
    </source>
</evidence>
<dbReference type="STRING" id="130081.M2Y2A1"/>
<dbReference type="eggNOG" id="KOG2703">
    <property type="taxonomic scope" value="Eukaryota"/>
</dbReference>
<dbReference type="PANTHER" id="PTHR10876:SF0">
    <property type="entry name" value="ZINC FINGER PROTEIN ZPR1"/>
    <property type="match status" value="1"/>
</dbReference>
<dbReference type="Pfam" id="PF03367">
    <property type="entry name" value="Zn_ribbon_ZPR1"/>
    <property type="match status" value="2"/>
</dbReference>
<dbReference type="Gene3D" id="2.20.25.420">
    <property type="entry name" value="ZPR1, zinc finger domain"/>
    <property type="match status" value="2"/>
</dbReference>
<evidence type="ECO:0000259" key="6">
    <source>
        <dbReference type="SMART" id="SM00709"/>
    </source>
</evidence>